<dbReference type="OrthoDB" id="2021019at2759"/>
<dbReference type="PANTHER" id="PTHR46247">
    <property type="entry name" value="CRS2-ASSOCIATED FACTOR 1, CHLOROPLASTIC"/>
    <property type="match status" value="1"/>
</dbReference>
<keyword evidence="1" id="KW-0732">Signal</keyword>
<feature type="signal peptide" evidence="1">
    <location>
        <begin position="1"/>
        <end position="19"/>
    </location>
</feature>
<evidence type="ECO:0000256" key="1">
    <source>
        <dbReference type="SAM" id="SignalP"/>
    </source>
</evidence>
<organism evidence="2 3">
    <name type="scientific">Anisodus acutangulus</name>
    <dbReference type="NCBI Taxonomy" id="402998"/>
    <lineage>
        <taxon>Eukaryota</taxon>
        <taxon>Viridiplantae</taxon>
        <taxon>Streptophyta</taxon>
        <taxon>Embryophyta</taxon>
        <taxon>Tracheophyta</taxon>
        <taxon>Spermatophyta</taxon>
        <taxon>Magnoliopsida</taxon>
        <taxon>eudicotyledons</taxon>
        <taxon>Gunneridae</taxon>
        <taxon>Pentapetalae</taxon>
        <taxon>asterids</taxon>
        <taxon>lamiids</taxon>
        <taxon>Solanales</taxon>
        <taxon>Solanaceae</taxon>
        <taxon>Solanoideae</taxon>
        <taxon>Hyoscyameae</taxon>
        <taxon>Anisodus</taxon>
    </lineage>
</organism>
<dbReference type="InterPro" id="IPR035920">
    <property type="entry name" value="YhbY-like_sf"/>
</dbReference>
<dbReference type="PANTHER" id="PTHR46247:SF2">
    <property type="entry name" value="CRS2-ASSOCIATED FACTOR 1, MITOCHONDRIAL"/>
    <property type="match status" value="1"/>
</dbReference>
<evidence type="ECO:0000313" key="3">
    <source>
        <dbReference type="Proteomes" id="UP001152561"/>
    </source>
</evidence>
<gene>
    <name evidence="2" type="ORF">K7X08_007978</name>
</gene>
<protein>
    <submittedName>
        <fullName evidence="2">Uncharacterized protein</fullName>
    </submittedName>
</protein>
<feature type="chain" id="PRO_5040126113" evidence="1">
    <location>
        <begin position="20"/>
        <end position="264"/>
    </location>
</feature>
<name>A0A9Q1RNQ2_9SOLA</name>
<dbReference type="EMBL" id="JAJAGQ010000004">
    <property type="protein sequence ID" value="KAJ8565402.1"/>
    <property type="molecule type" value="Genomic_DNA"/>
</dbReference>
<keyword evidence="3" id="KW-1185">Reference proteome</keyword>
<dbReference type="SUPFAM" id="SSF75471">
    <property type="entry name" value="YhbY-like"/>
    <property type="match status" value="1"/>
</dbReference>
<reference evidence="3" key="1">
    <citation type="journal article" date="2023" name="Proc. Natl. Acad. Sci. U.S.A.">
        <title>Genomic and structural basis for evolution of tropane alkaloid biosynthesis.</title>
        <authorList>
            <person name="Wanga Y.-J."/>
            <person name="Taina T."/>
            <person name="Yua J.-Y."/>
            <person name="Lia J."/>
            <person name="Xua B."/>
            <person name="Chenc J."/>
            <person name="D'Auriad J.C."/>
            <person name="Huanga J.-P."/>
            <person name="Huanga S.-X."/>
        </authorList>
    </citation>
    <scope>NUCLEOTIDE SEQUENCE [LARGE SCALE GENOMIC DNA]</scope>
    <source>
        <strain evidence="3">cv. KIB-2019</strain>
    </source>
</reference>
<accession>A0A9Q1RNQ2</accession>
<dbReference type="GO" id="GO:0000373">
    <property type="term" value="P:Group II intron splicing"/>
    <property type="evidence" value="ECO:0007669"/>
    <property type="project" value="InterPro"/>
</dbReference>
<dbReference type="InterPro" id="IPR044599">
    <property type="entry name" value="CAF1P_plant"/>
</dbReference>
<dbReference type="AlphaFoldDB" id="A0A9Q1RNQ2"/>
<dbReference type="Proteomes" id="UP001152561">
    <property type="component" value="Unassembled WGS sequence"/>
</dbReference>
<proteinExistence type="predicted"/>
<sequence length="264" mass="30030">MIAHYPNICLLISIIFCAAGRDGLTHNMLNDIHNNWKHAEADKTFGKIIHRHGGLLVLYRGRNYHPKKRPAIPLMLWKPHEPVCPRLIKTTIDSLCVEETKEMRKRGLAVPALTKLVRDSLIMRVPFILNSWKEAFPVIFESSEGFCFPVTFRVTLLAAIGKADPKEISERMGHDSTQTAMSILSSNFDLNKFGDFVRVRFNLDPGPFSGAVVNGCESPEMFLDLLKETLQPDMKRNPTESDPSVIVFSRFQMSKKPFPFPFRC</sequence>
<evidence type="ECO:0000313" key="2">
    <source>
        <dbReference type="EMBL" id="KAJ8565402.1"/>
    </source>
</evidence>
<comment type="caution">
    <text evidence="2">The sequence shown here is derived from an EMBL/GenBank/DDBJ whole genome shotgun (WGS) entry which is preliminary data.</text>
</comment>